<evidence type="ECO:0000313" key="2">
    <source>
        <dbReference type="Proteomes" id="UP000070501"/>
    </source>
</evidence>
<dbReference type="EMBL" id="KQ964266">
    <property type="protein sequence ID" value="KXJ86703.1"/>
    <property type="molecule type" value="Genomic_DNA"/>
</dbReference>
<name>A0A136IP56_9PEZI</name>
<protein>
    <submittedName>
        <fullName evidence="1">Uncharacterized protein</fullName>
    </submittedName>
</protein>
<dbReference type="Proteomes" id="UP000070501">
    <property type="component" value="Unassembled WGS sequence"/>
</dbReference>
<dbReference type="InParanoid" id="A0A136IP56"/>
<proteinExistence type="predicted"/>
<dbReference type="AlphaFoldDB" id="A0A136IP56"/>
<sequence length="189" mass="21012">MCVILIRLVSTTHASTVVLLLAVVFMEMTKLGIPLHGVPRVSIERYFNSDPMGVLKLFPAAYPRFLDDEDATTGHSQLLFHYYSRNGLDLLPAQRGILFEFIEYEGMGSLLASLTGNHSWGWKLSQTSSSRLAAYGPPLDPVATWKPESSLLRTNASSAMFGKANPSNGPPGWIRLDRELIDLRLQHLK</sequence>
<reference evidence="2" key="1">
    <citation type="submission" date="2016-02" db="EMBL/GenBank/DDBJ databases">
        <title>Draft genome sequence of Microdochium bolleyi, a fungal endophyte of beachgrass.</title>
        <authorList>
            <consortium name="DOE Joint Genome Institute"/>
            <person name="David A.S."/>
            <person name="May G."/>
            <person name="Haridas S."/>
            <person name="Lim J."/>
            <person name="Wang M."/>
            <person name="Labutti K."/>
            <person name="Lipzen A."/>
            <person name="Barry K."/>
            <person name="Grigoriev I.V."/>
        </authorList>
    </citation>
    <scope>NUCLEOTIDE SEQUENCE [LARGE SCALE GENOMIC DNA]</scope>
    <source>
        <strain evidence="2">J235TASD1</strain>
    </source>
</reference>
<keyword evidence="2" id="KW-1185">Reference proteome</keyword>
<organism evidence="1 2">
    <name type="scientific">Microdochium bolleyi</name>
    <dbReference type="NCBI Taxonomy" id="196109"/>
    <lineage>
        <taxon>Eukaryota</taxon>
        <taxon>Fungi</taxon>
        <taxon>Dikarya</taxon>
        <taxon>Ascomycota</taxon>
        <taxon>Pezizomycotina</taxon>
        <taxon>Sordariomycetes</taxon>
        <taxon>Xylariomycetidae</taxon>
        <taxon>Xylariales</taxon>
        <taxon>Microdochiaceae</taxon>
        <taxon>Microdochium</taxon>
    </lineage>
</organism>
<gene>
    <name evidence="1" type="ORF">Micbo1qcDRAFT_179672</name>
</gene>
<evidence type="ECO:0000313" key="1">
    <source>
        <dbReference type="EMBL" id="KXJ86703.1"/>
    </source>
</evidence>
<accession>A0A136IP56</accession>